<feature type="region of interest" description="Disordered" evidence="8">
    <location>
        <begin position="61"/>
        <end position="90"/>
    </location>
</feature>
<evidence type="ECO:0000256" key="4">
    <source>
        <dbReference type="ARBA" id="ARBA00023157"/>
    </source>
</evidence>
<sequence>MGDTCTKKDRQDSGTCIVLRDCQTGLEDLANGVQPMICGFQETEPIVCCFNTTSYTKRVSKPTAAPSSRFNNDEENCRPINPSQTAPKTGRKAFDKCKEYQEKYVYPCERKASLAGGYGRSNNCHHKTDQLISGGEDASLYEFPHMALIGFGMISELDFKCGGSIISERFILTAAHCSSSPQFGPATFVAIGVLRKNEARDQSKIYLIEQFINHPHYRSPSKYDDIALIKTDREMQLNQFTVPACLHTEPEDDSKALATGWGLTQPLARSGAEILQKVILTKFSVEECSDLYKVHRLYRRGFDESTQTCYGDKDMPDSSQGRRTKDTCPVIWKTIEL</sequence>
<dbReference type="Proteomes" id="UP000648187">
    <property type="component" value="Unassembled WGS sequence"/>
</dbReference>
<keyword evidence="4" id="KW-1015">Disulfide bond</keyword>
<evidence type="ECO:0000259" key="10">
    <source>
        <dbReference type="PROSITE" id="PS51888"/>
    </source>
</evidence>
<dbReference type="PANTHER" id="PTHR24260:SF147">
    <property type="entry name" value="EG:BACR7A4.3 PROTEIN-RELATED"/>
    <property type="match status" value="1"/>
</dbReference>
<dbReference type="PROSITE" id="PS51888">
    <property type="entry name" value="CLIP"/>
    <property type="match status" value="1"/>
</dbReference>
<protein>
    <submittedName>
        <fullName evidence="11">Uncharacterized protein</fullName>
    </submittedName>
</protein>
<reference evidence="11" key="1">
    <citation type="submission" date="2020-08" db="EMBL/GenBank/DDBJ databases">
        <title>Spodoptera exigua strain:BAW_Kor-Di-RS1 Genome sequencing and assembly.</title>
        <authorList>
            <person name="Kim J."/>
            <person name="Nam H.Y."/>
            <person name="Kwon M."/>
            <person name="Choi J.H."/>
            <person name="Cho S.R."/>
            <person name="Kim G.-H."/>
        </authorList>
    </citation>
    <scope>NUCLEOTIDE SEQUENCE</scope>
    <source>
        <strain evidence="11">BAW_Kor-Di-RS1</strain>
        <tissue evidence="11">Whole-body</tissue>
    </source>
</reference>
<accession>A0A835L0R0</accession>
<evidence type="ECO:0000256" key="6">
    <source>
        <dbReference type="ARBA" id="ARBA00055534"/>
    </source>
</evidence>
<evidence type="ECO:0000313" key="11">
    <source>
        <dbReference type="EMBL" id="KAF9411845.1"/>
    </source>
</evidence>
<proteinExistence type="predicted"/>
<keyword evidence="7" id="KW-1205">Fibrinolytic toxin</keyword>
<evidence type="ECO:0000259" key="9">
    <source>
        <dbReference type="PROSITE" id="PS50240"/>
    </source>
</evidence>
<comment type="function">
    <text evidence="6">Fibrinolytic activity; shows preferential cleavage of Arg-Gly bonds in all three fibrinogen chains. Contact with the caterpillars causes severe bleeding, due the anticoagulant effect of the protein.</text>
</comment>
<feature type="domain" description="Peptidase S1" evidence="9">
    <location>
        <begin position="132"/>
        <end position="337"/>
    </location>
</feature>
<dbReference type="InterPro" id="IPR018114">
    <property type="entry name" value="TRYPSIN_HIS"/>
</dbReference>
<dbReference type="InterPro" id="IPR043504">
    <property type="entry name" value="Peptidase_S1_PA_chymotrypsin"/>
</dbReference>
<dbReference type="Gene3D" id="2.40.10.10">
    <property type="entry name" value="Trypsin-like serine proteases"/>
    <property type="match status" value="1"/>
</dbReference>
<dbReference type="PROSITE" id="PS00134">
    <property type="entry name" value="TRYPSIN_HIS"/>
    <property type="match status" value="1"/>
</dbReference>
<evidence type="ECO:0000256" key="7">
    <source>
        <dbReference type="ARBA" id="ARBA00084094"/>
    </source>
</evidence>
<evidence type="ECO:0000313" key="12">
    <source>
        <dbReference type="Proteomes" id="UP000648187"/>
    </source>
</evidence>
<feature type="domain" description="Clip" evidence="10">
    <location>
        <begin position="4"/>
        <end position="49"/>
    </location>
</feature>
<dbReference type="EMBL" id="JACKWZ010000210">
    <property type="protein sequence ID" value="KAF9411845.1"/>
    <property type="molecule type" value="Genomic_DNA"/>
</dbReference>
<gene>
    <name evidence="11" type="ORF">HW555_009450</name>
</gene>
<dbReference type="GO" id="GO:0004252">
    <property type="term" value="F:serine-type endopeptidase activity"/>
    <property type="evidence" value="ECO:0007669"/>
    <property type="project" value="InterPro"/>
</dbReference>
<evidence type="ECO:0000256" key="3">
    <source>
        <dbReference type="ARBA" id="ARBA00022729"/>
    </source>
</evidence>
<dbReference type="InterPro" id="IPR009003">
    <property type="entry name" value="Peptidase_S1_PA"/>
</dbReference>
<dbReference type="AlphaFoldDB" id="A0A835L0R0"/>
<evidence type="ECO:0000256" key="5">
    <source>
        <dbReference type="ARBA" id="ARBA00023240"/>
    </source>
</evidence>
<evidence type="ECO:0000256" key="2">
    <source>
        <dbReference type="ARBA" id="ARBA00022656"/>
    </source>
</evidence>
<dbReference type="FunFam" id="2.40.10.10:FF:000068">
    <property type="entry name" value="transmembrane protease serine 2"/>
    <property type="match status" value="1"/>
</dbReference>
<dbReference type="CDD" id="cd00190">
    <property type="entry name" value="Tryp_SPc"/>
    <property type="match status" value="1"/>
</dbReference>
<dbReference type="Pfam" id="PF00089">
    <property type="entry name" value="Trypsin"/>
    <property type="match status" value="1"/>
</dbReference>
<dbReference type="InterPro" id="IPR051333">
    <property type="entry name" value="CLIP_Serine_Protease"/>
</dbReference>
<keyword evidence="3" id="KW-0732">Signal</keyword>
<dbReference type="InterPro" id="IPR001254">
    <property type="entry name" value="Trypsin_dom"/>
</dbReference>
<dbReference type="SUPFAM" id="SSF50494">
    <property type="entry name" value="Trypsin-like serine proteases"/>
    <property type="match status" value="1"/>
</dbReference>
<dbReference type="GO" id="GO:0090729">
    <property type="term" value="F:toxin activity"/>
    <property type="evidence" value="ECO:0007669"/>
    <property type="project" value="UniProtKB-KW"/>
</dbReference>
<keyword evidence="12" id="KW-1185">Reference proteome</keyword>
<evidence type="ECO:0000256" key="8">
    <source>
        <dbReference type="SAM" id="MobiDB-lite"/>
    </source>
</evidence>
<dbReference type="InterPro" id="IPR001314">
    <property type="entry name" value="Peptidase_S1A"/>
</dbReference>
<dbReference type="PRINTS" id="PR00722">
    <property type="entry name" value="CHYMOTRYPSIN"/>
</dbReference>
<dbReference type="PANTHER" id="PTHR24260">
    <property type="match status" value="1"/>
</dbReference>
<keyword evidence="2" id="KW-0800">Toxin</keyword>
<organism evidence="11 12">
    <name type="scientific">Spodoptera exigua</name>
    <name type="common">Beet armyworm</name>
    <name type="synonym">Noctua fulgens</name>
    <dbReference type="NCBI Taxonomy" id="7107"/>
    <lineage>
        <taxon>Eukaryota</taxon>
        <taxon>Metazoa</taxon>
        <taxon>Ecdysozoa</taxon>
        <taxon>Arthropoda</taxon>
        <taxon>Hexapoda</taxon>
        <taxon>Insecta</taxon>
        <taxon>Pterygota</taxon>
        <taxon>Neoptera</taxon>
        <taxon>Endopterygota</taxon>
        <taxon>Lepidoptera</taxon>
        <taxon>Glossata</taxon>
        <taxon>Ditrysia</taxon>
        <taxon>Noctuoidea</taxon>
        <taxon>Noctuidae</taxon>
        <taxon>Amphipyrinae</taxon>
        <taxon>Spodoptera</taxon>
    </lineage>
</organism>
<dbReference type="SMART" id="SM00020">
    <property type="entry name" value="Tryp_SPc"/>
    <property type="match status" value="1"/>
</dbReference>
<evidence type="ECO:0000256" key="1">
    <source>
        <dbReference type="ARBA" id="ARBA00004239"/>
    </source>
</evidence>
<comment type="caution">
    <text evidence="11">The sequence shown here is derived from an EMBL/GenBank/DDBJ whole genome shotgun (WGS) entry which is preliminary data.</text>
</comment>
<dbReference type="PROSITE" id="PS50240">
    <property type="entry name" value="TRYPSIN_DOM"/>
    <property type="match status" value="1"/>
</dbReference>
<comment type="subcellular location">
    <subcellularLocation>
        <location evidence="1">Secreted</location>
        <location evidence="1">Extracellular space</location>
    </subcellularLocation>
</comment>
<dbReference type="GO" id="GO:0005576">
    <property type="term" value="C:extracellular region"/>
    <property type="evidence" value="ECO:0007669"/>
    <property type="project" value="UniProtKB-SubCell"/>
</dbReference>
<dbReference type="GO" id="GO:0006508">
    <property type="term" value="P:proteolysis"/>
    <property type="evidence" value="ECO:0007669"/>
    <property type="project" value="InterPro"/>
</dbReference>
<name>A0A835L0R0_SPOEX</name>
<keyword evidence="5" id="KW-1199">Hemostasis impairing toxin</keyword>
<dbReference type="InterPro" id="IPR022700">
    <property type="entry name" value="CLIP"/>
</dbReference>